<dbReference type="EMBL" id="RQZD01000012">
    <property type="protein sequence ID" value="RRD37154.1"/>
    <property type="molecule type" value="Genomic_DNA"/>
</dbReference>
<sequence length="628" mass="73932">MLNFFKILNKGLNRLIYEPFFRTNKKEYPNFGYKEISSHKDYLVLKRKRFHKKILASYQKMVVVSNTDLKSKTIIIYPNFNCKYINFKIKFSEKNFPGLLPNSEILQCMFLPYLRYITKNKYEKAVRLIIVTNRCQIFHNYPARKFDCDGEAEFLDIKRFEESVVWDLPNRKYPSLTPNENECEKYFPFLPKEAYEYHPILNTDSNYFDYYGNGGFGKTSRVKNNGKLEEVSRFYFPNRNNVQANSFYHIGGVETDYKISLLGTYRSNTEVGVRTCVFASDDGGRSWYCKYEFADSGEYDFIQGNASWGRNFGNNINTQNLEAKYKKNSLSIRKRELIYPDENEKDPKNLFFWKDKIEVLNIEKGEKTIIYTTKKHSLKTGNIVIIQENEEISRDWKLLCNNSITQYSGGNGTIYKVDVLDEYSFVIYECVSSAYNNISCRHIHHINRAKDGFIMGTGEIYPNGWIFFIPFKEADTFMPKLANDEWEFIRLNSTKNSVQRTMGVFLKDDFNSTLIFASDHDLLNRENIIMPEKREITFNRNSTGIFLGKLRDIDNLQKFKCIVEAREPSFFFKEINGIFIFSGQRGELILSFDQGKTWKKDHIDRELMCRFGYGSNYVIFDDIILVLK</sequence>
<proteinExistence type="predicted"/>
<accession>A0A3P1VS83</accession>
<reference evidence="1" key="1">
    <citation type="submission" date="2018-11" db="EMBL/GenBank/DDBJ databases">
        <title>Genomes From Bacteria Associated with the Canine Oral Cavity: a Test Case for Automated Genome-Based Taxonomic Assignment.</title>
        <authorList>
            <person name="Coil D.A."/>
            <person name="Jospin G."/>
            <person name="Darling A.E."/>
            <person name="Wallis C."/>
            <person name="Davis I.J."/>
            <person name="Harris S."/>
            <person name="Eisen J.A."/>
            <person name="Holcombe L.J."/>
            <person name="O'Flynn C."/>
        </authorList>
    </citation>
    <scope>NUCLEOTIDE SEQUENCE [LARGE SCALE GENOMIC DNA]</scope>
    <source>
        <strain evidence="1">OH5060</strain>
    </source>
</reference>
<name>A0A3P1VS83_FUSNU</name>
<gene>
    <name evidence="1" type="ORF">EII28_06340</name>
</gene>
<organism evidence="1">
    <name type="scientific">Fusobacterium nucleatum</name>
    <dbReference type="NCBI Taxonomy" id="851"/>
    <lineage>
        <taxon>Bacteria</taxon>
        <taxon>Fusobacteriati</taxon>
        <taxon>Fusobacteriota</taxon>
        <taxon>Fusobacteriia</taxon>
        <taxon>Fusobacteriales</taxon>
        <taxon>Fusobacteriaceae</taxon>
        <taxon>Fusobacterium</taxon>
    </lineage>
</organism>
<protein>
    <submittedName>
        <fullName evidence="1">Uncharacterized protein</fullName>
    </submittedName>
</protein>
<comment type="caution">
    <text evidence="1">The sequence shown here is derived from an EMBL/GenBank/DDBJ whole genome shotgun (WGS) entry which is preliminary data.</text>
</comment>
<evidence type="ECO:0000313" key="1">
    <source>
        <dbReference type="EMBL" id="RRD37154.1"/>
    </source>
</evidence>
<dbReference type="AlphaFoldDB" id="A0A3P1VS83"/>